<comment type="similarity">
    <text evidence="1">Belongs to the Gfa family.</text>
</comment>
<keyword evidence="2" id="KW-0479">Metal-binding</keyword>
<dbReference type="InterPro" id="IPR011057">
    <property type="entry name" value="Mss4-like_sf"/>
</dbReference>
<dbReference type="EMBL" id="HG938353">
    <property type="protein sequence ID" value="CDN47697.1"/>
    <property type="molecule type" value="Genomic_DNA"/>
</dbReference>
<dbReference type="InterPro" id="IPR052355">
    <property type="entry name" value="CENP-V-like"/>
</dbReference>
<accession>A0A068SN39</accession>
<evidence type="ECO:0000256" key="2">
    <source>
        <dbReference type="ARBA" id="ARBA00022723"/>
    </source>
</evidence>
<dbReference type="PROSITE" id="PS51891">
    <property type="entry name" value="CENP_V_GFA"/>
    <property type="match status" value="1"/>
</dbReference>
<gene>
    <name evidence="5" type="ORF">RG540_CH15210</name>
</gene>
<dbReference type="KEGG" id="ngg:RG540_CH15210"/>
<dbReference type="InterPro" id="IPR006913">
    <property type="entry name" value="CENP-V/GFA"/>
</dbReference>
<keyword evidence="6" id="KW-1185">Reference proteome</keyword>
<sequence>MITGRCHCGETVFEIKGELPQALTRCTCTYCSRRGSLHAYYEPAQLKVTANAASDKVYRWNSKMVAHHFCGTCGCTTYSDSPDFQMDGTWDGKTRRIAVNARLFDDFDAEEWPHTVIDGRHLW</sequence>
<proteinExistence type="inferred from homology"/>
<dbReference type="eggNOG" id="COG3791">
    <property type="taxonomic scope" value="Bacteria"/>
</dbReference>
<dbReference type="HOGENOM" id="CLU_055491_7_4_5"/>
<dbReference type="PATRIC" id="fig|1028800.3.peg.1531"/>
<dbReference type="PANTHER" id="PTHR28620">
    <property type="entry name" value="CENTROMERE PROTEIN V"/>
    <property type="match status" value="1"/>
</dbReference>
<protein>
    <submittedName>
        <fullName evidence="5">Glutathione-dependent formaldehyde-activating GFA</fullName>
    </submittedName>
</protein>
<dbReference type="SUPFAM" id="SSF51316">
    <property type="entry name" value="Mss4-like"/>
    <property type="match status" value="1"/>
</dbReference>
<organism evidence="5 6">
    <name type="scientific">Neorhizobium galegae bv. orientalis str. HAMBI 540</name>
    <dbReference type="NCBI Taxonomy" id="1028800"/>
    <lineage>
        <taxon>Bacteria</taxon>
        <taxon>Pseudomonadati</taxon>
        <taxon>Pseudomonadota</taxon>
        <taxon>Alphaproteobacteria</taxon>
        <taxon>Hyphomicrobiales</taxon>
        <taxon>Rhizobiaceae</taxon>
        <taxon>Rhizobium/Agrobacterium group</taxon>
        <taxon>Neorhizobium</taxon>
    </lineage>
</organism>
<dbReference type="Proteomes" id="UP000028181">
    <property type="component" value="Chromosome I"/>
</dbReference>
<dbReference type="GO" id="GO:0016846">
    <property type="term" value="F:carbon-sulfur lyase activity"/>
    <property type="evidence" value="ECO:0007669"/>
    <property type="project" value="InterPro"/>
</dbReference>
<evidence type="ECO:0000313" key="6">
    <source>
        <dbReference type="Proteomes" id="UP000028181"/>
    </source>
</evidence>
<evidence type="ECO:0000313" key="5">
    <source>
        <dbReference type="EMBL" id="CDN47697.1"/>
    </source>
</evidence>
<dbReference type="OrthoDB" id="9805575at2"/>
<dbReference type="Gene3D" id="2.170.150.70">
    <property type="match status" value="1"/>
</dbReference>
<keyword evidence="3" id="KW-0862">Zinc</keyword>
<feature type="domain" description="CENP-V/GFA" evidence="4">
    <location>
        <begin position="2"/>
        <end position="113"/>
    </location>
</feature>
<dbReference type="GO" id="GO:0046872">
    <property type="term" value="F:metal ion binding"/>
    <property type="evidence" value="ECO:0007669"/>
    <property type="project" value="UniProtKB-KW"/>
</dbReference>
<evidence type="ECO:0000256" key="3">
    <source>
        <dbReference type="ARBA" id="ARBA00022833"/>
    </source>
</evidence>
<dbReference type="AlphaFoldDB" id="A0A068SN39"/>
<reference evidence="6" key="1">
    <citation type="journal article" date="2014" name="BMC Genomics">
        <title>Genome sequencing of two Neorhizobium galegae strains reveals a noeT gene responsible for the unusual acetylation of the nodulation factors.</title>
        <authorList>
            <person name="Osterman J."/>
            <person name="Marsh J."/>
            <person name="Laine P.K."/>
            <person name="Zeng Z."/>
            <person name="Alatalo E."/>
            <person name="Sullivan J.T."/>
            <person name="Young J.P."/>
            <person name="Thomas-Oates J."/>
            <person name="Paulin L."/>
            <person name="Lindstrom K."/>
        </authorList>
    </citation>
    <scope>NUCLEOTIDE SEQUENCE [LARGE SCALE GENOMIC DNA]</scope>
    <source>
        <strain evidence="6">HAMBI 540</strain>
    </source>
</reference>
<dbReference type="Pfam" id="PF04828">
    <property type="entry name" value="GFA"/>
    <property type="match status" value="1"/>
</dbReference>
<name>A0A068SN39_NEOGA</name>
<dbReference type="PANTHER" id="PTHR28620:SF1">
    <property type="entry name" value="CENP-V_GFA DOMAIN-CONTAINING PROTEIN"/>
    <property type="match status" value="1"/>
</dbReference>
<evidence type="ECO:0000259" key="4">
    <source>
        <dbReference type="PROSITE" id="PS51891"/>
    </source>
</evidence>
<evidence type="ECO:0000256" key="1">
    <source>
        <dbReference type="ARBA" id="ARBA00005495"/>
    </source>
</evidence>